<protein>
    <recommendedName>
        <fullName evidence="4">DUF4126 domain-containing protein</fullName>
    </recommendedName>
</protein>
<proteinExistence type="predicted"/>
<sequence>MTSSARGFARGLAAGAVGTTVLNAVTQLDMAVRARPASEAPQEVAAALTDRLGVRLPGGRRARGRRLAGLGPLGGTAVGVIVGGLGGVLRSAGLWLPAPVGGALLGAAAMLATDGPIAALGVDDPHRWSAATWATDAVPHLAYGLATHAALVAAIPEREAATRRPPPAVLLRAAALGAATGSRSSAGMTGLALASSGRRGAVAGALAGTELLLDKSPVVPPRTGAPGLAPRVALGAASAATLAHREGVDPVLPGAIGLTAALASSVLGQWGRSVAARRLGSDLPGAIAEDVLTAALAWAGARRAPERPVPERFAPAVDASAGALT</sequence>
<feature type="transmembrane region" description="Helical" evidence="1">
    <location>
        <begin position="67"/>
        <end position="88"/>
    </location>
</feature>
<evidence type="ECO:0000313" key="2">
    <source>
        <dbReference type="EMBL" id="MBW0131803.1"/>
    </source>
</evidence>
<comment type="caution">
    <text evidence="2">The sequence shown here is derived from an EMBL/GenBank/DDBJ whole genome shotgun (WGS) entry which is preliminary data.</text>
</comment>
<evidence type="ECO:0008006" key="4">
    <source>
        <dbReference type="Google" id="ProtNLM"/>
    </source>
</evidence>
<dbReference type="EMBL" id="JADQDF010000001">
    <property type="protein sequence ID" value="MBW0131803.1"/>
    <property type="molecule type" value="Genomic_DNA"/>
</dbReference>
<keyword evidence="1" id="KW-1133">Transmembrane helix</keyword>
<accession>A0ABS6UIS4</accession>
<keyword evidence="1" id="KW-0812">Transmembrane</keyword>
<organism evidence="2 3">
    <name type="scientific">Pseudonocardia oceani</name>
    <dbReference type="NCBI Taxonomy" id="2792013"/>
    <lineage>
        <taxon>Bacteria</taxon>
        <taxon>Bacillati</taxon>
        <taxon>Actinomycetota</taxon>
        <taxon>Actinomycetes</taxon>
        <taxon>Pseudonocardiales</taxon>
        <taxon>Pseudonocardiaceae</taxon>
        <taxon>Pseudonocardia</taxon>
    </lineage>
</organism>
<gene>
    <name evidence="2" type="ORF">I4I82_29615</name>
</gene>
<dbReference type="RefSeq" id="WP_218593118.1">
    <property type="nucleotide sequence ID" value="NZ_JADQDF010000001.1"/>
</dbReference>
<evidence type="ECO:0000256" key="1">
    <source>
        <dbReference type="SAM" id="Phobius"/>
    </source>
</evidence>
<reference evidence="2 3" key="1">
    <citation type="submission" date="2020-11" db="EMBL/GenBank/DDBJ databases">
        <title>Pseudonocardia abyssalis sp. nov. and Pseudonocardia oceani sp. nov., description and phylogenomic analysis of two novel actinomycetes isolated from the deep Southern Ocean.</title>
        <authorList>
            <person name="Parra J."/>
        </authorList>
    </citation>
    <scope>NUCLEOTIDE SEQUENCE [LARGE SCALE GENOMIC DNA]</scope>
    <source>
        <strain evidence="3">KRD185</strain>
    </source>
</reference>
<name>A0ABS6UIS4_9PSEU</name>
<evidence type="ECO:0000313" key="3">
    <source>
        <dbReference type="Proteomes" id="UP000694300"/>
    </source>
</evidence>
<keyword evidence="3" id="KW-1185">Reference proteome</keyword>
<keyword evidence="1" id="KW-0472">Membrane</keyword>
<dbReference type="Proteomes" id="UP000694300">
    <property type="component" value="Unassembled WGS sequence"/>
</dbReference>